<comment type="caution">
    <text evidence="5">The sequence shown here is derived from an EMBL/GenBank/DDBJ whole genome shotgun (WGS) entry which is preliminary data.</text>
</comment>
<dbReference type="InterPro" id="IPR009986">
    <property type="entry name" value="Tscrpt_reg_Crl"/>
</dbReference>
<evidence type="ECO:0000313" key="6">
    <source>
        <dbReference type="Proteomes" id="UP000809621"/>
    </source>
</evidence>
<evidence type="ECO:0000256" key="4">
    <source>
        <dbReference type="ARBA" id="ARBA00023163"/>
    </source>
</evidence>
<reference evidence="5 6" key="1">
    <citation type="submission" date="2021-02" db="EMBL/GenBank/DDBJ databases">
        <authorList>
            <person name="Park J.-S."/>
        </authorList>
    </citation>
    <scope>NUCLEOTIDE SEQUENCE [LARGE SCALE GENOMIC DNA]</scope>
    <source>
        <strain evidence="5 6">188UL20-2</strain>
    </source>
</reference>
<keyword evidence="4" id="KW-0804">Transcription</keyword>
<dbReference type="EMBL" id="JAFEUM010000008">
    <property type="protein sequence ID" value="MBM7038119.1"/>
    <property type="molecule type" value="Genomic_DNA"/>
</dbReference>
<evidence type="ECO:0000256" key="3">
    <source>
        <dbReference type="ARBA" id="ARBA00023159"/>
    </source>
</evidence>
<keyword evidence="3" id="KW-0010">Activator</keyword>
<dbReference type="RefSeq" id="WP_205159598.1">
    <property type="nucleotide sequence ID" value="NZ_JAFEUM010000008.1"/>
</dbReference>
<gene>
    <name evidence="5" type="primary">crl</name>
    <name evidence="5" type="ORF">JQC93_17135</name>
</gene>
<dbReference type="Pfam" id="PF07417">
    <property type="entry name" value="Crl"/>
    <property type="match status" value="1"/>
</dbReference>
<keyword evidence="2" id="KW-0805">Transcription regulation</keyword>
<keyword evidence="6" id="KW-1185">Reference proteome</keyword>
<evidence type="ECO:0000256" key="2">
    <source>
        <dbReference type="ARBA" id="ARBA00023015"/>
    </source>
</evidence>
<dbReference type="Gene3D" id="3.30.310.230">
    <property type="entry name" value="Sigma factor-binding protein Crl monomer"/>
    <property type="match status" value="1"/>
</dbReference>
<protein>
    <submittedName>
        <fullName evidence="5">Sigma factor-binding protein Crl</fullName>
    </submittedName>
</protein>
<evidence type="ECO:0000256" key="1">
    <source>
        <dbReference type="ARBA" id="ARBA00022490"/>
    </source>
</evidence>
<dbReference type="Proteomes" id="UP000809621">
    <property type="component" value="Unassembled WGS sequence"/>
</dbReference>
<organism evidence="5 6">
    <name type="scientific">Vibrio ulleungensis</name>
    <dbReference type="NCBI Taxonomy" id="2807619"/>
    <lineage>
        <taxon>Bacteria</taxon>
        <taxon>Pseudomonadati</taxon>
        <taxon>Pseudomonadota</taxon>
        <taxon>Gammaproteobacteria</taxon>
        <taxon>Vibrionales</taxon>
        <taxon>Vibrionaceae</taxon>
        <taxon>Vibrio</taxon>
    </lineage>
</organism>
<accession>A0ABS2HM60</accession>
<dbReference type="NCBIfam" id="NF008217">
    <property type="entry name" value="PRK10984.1"/>
    <property type="match status" value="1"/>
</dbReference>
<evidence type="ECO:0000313" key="5">
    <source>
        <dbReference type="EMBL" id="MBM7038119.1"/>
    </source>
</evidence>
<dbReference type="InterPro" id="IPR038208">
    <property type="entry name" value="Tscrpt_reg_Crl_sf"/>
</dbReference>
<sequence>MAGKFQNPTHFRLQSALKKIGPYLREGECNELHYFFDCLAVCVDEKKSPELREFYGWWMELSRLSEDKCEAKFYLGVYNKAGEWEASPVDKAHQSEIEKTQQDFLSKLTAALEPHGIEYTTTQELSEFA</sequence>
<name>A0ABS2HM60_9VIBR</name>
<keyword evidence="1" id="KW-0963">Cytoplasm</keyword>
<proteinExistence type="predicted"/>